<comment type="caution">
    <text evidence="1">The sequence shown here is derived from an EMBL/GenBank/DDBJ whole genome shotgun (WGS) entry which is preliminary data.</text>
</comment>
<name>A0A1F7X7K3_9BACT</name>
<proteinExistence type="predicted"/>
<reference evidence="1 2" key="1">
    <citation type="journal article" date="2016" name="Nat. Commun.">
        <title>Thousands of microbial genomes shed light on interconnected biogeochemical processes in an aquifer system.</title>
        <authorList>
            <person name="Anantharaman K."/>
            <person name="Brown C.T."/>
            <person name="Hug L.A."/>
            <person name="Sharon I."/>
            <person name="Castelle C.J."/>
            <person name="Probst A.J."/>
            <person name="Thomas B.C."/>
            <person name="Singh A."/>
            <person name="Wilkins M.J."/>
            <person name="Karaoz U."/>
            <person name="Brodie E.L."/>
            <person name="Williams K.H."/>
            <person name="Hubbard S.S."/>
            <person name="Banfield J.F."/>
        </authorList>
    </citation>
    <scope>NUCLEOTIDE SEQUENCE [LARGE SCALE GENOMIC DNA]</scope>
</reference>
<dbReference type="Proteomes" id="UP000177053">
    <property type="component" value="Unassembled WGS sequence"/>
</dbReference>
<protein>
    <submittedName>
        <fullName evidence="1">Uncharacterized protein</fullName>
    </submittedName>
</protein>
<gene>
    <name evidence="1" type="ORF">A2Z22_04195</name>
</gene>
<evidence type="ECO:0000313" key="2">
    <source>
        <dbReference type="Proteomes" id="UP000177053"/>
    </source>
</evidence>
<evidence type="ECO:0000313" key="1">
    <source>
        <dbReference type="EMBL" id="OGM11036.1"/>
    </source>
</evidence>
<accession>A0A1F7X7K3</accession>
<organism evidence="1 2">
    <name type="scientific">Candidatus Woesebacteria bacterium RBG_16_34_12</name>
    <dbReference type="NCBI Taxonomy" id="1802480"/>
    <lineage>
        <taxon>Bacteria</taxon>
        <taxon>Candidatus Woeseibacteriota</taxon>
    </lineage>
</organism>
<sequence length="199" mass="22743">MSLRNVEITIPHYYPDLLTLRLPLTGSREAHESFEFTHPFNQAILEHFTNIQAKCQSREVALTVGGLEHLSKQERSAETDRRYFDLLQIYMIKESNCSLNGRNARYCHVLLSSIFPTSETSQEFQEGVAVHLEEGWGWSRSAAILAQVIEHLRSRGTPENHPGLAFFVNEYNHHETHCGLSSRNAKHCDVLRSKILAGR</sequence>
<dbReference type="EMBL" id="MGFS01000027">
    <property type="protein sequence ID" value="OGM11036.1"/>
    <property type="molecule type" value="Genomic_DNA"/>
</dbReference>
<dbReference type="AlphaFoldDB" id="A0A1F7X7K3"/>